<accession>A0A6J4UFN9</accession>
<name>A0A6J4UFN9_9BACT</name>
<dbReference type="AlphaFoldDB" id="A0A6J4UFN9"/>
<feature type="region of interest" description="Disordered" evidence="1">
    <location>
        <begin position="1"/>
        <end position="85"/>
    </location>
</feature>
<organism evidence="2">
    <name type="scientific">uncultured Thermomicrobiales bacterium</name>
    <dbReference type="NCBI Taxonomy" id="1645740"/>
    <lineage>
        <taxon>Bacteria</taxon>
        <taxon>Pseudomonadati</taxon>
        <taxon>Thermomicrobiota</taxon>
        <taxon>Thermomicrobia</taxon>
        <taxon>Thermomicrobiales</taxon>
        <taxon>environmental samples</taxon>
    </lineage>
</organism>
<proteinExistence type="predicted"/>
<feature type="compositionally biased region" description="Low complexity" evidence="1">
    <location>
        <begin position="21"/>
        <end position="42"/>
    </location>
</feature>
<reference evidence="2" key="1">
    <citation type="submission" date="2020-02" db="EMBL/GenBank/DDBJ databases">
        <authorList>
            <person name="Meier V. D."/>
        </authorList>
    </citation>
    <scope>NUCLEOTIDE SEQUENCE</scope>
    <source>
        <strain evidence="2">AVDCRST_MAG33</strain>
    </source>
</reference>
<gene>
    <name evidence="2" type="ORF">AVDCRST_MAG33-550</name>
</gene>
<sequence length="85" mass="10310">GRPRPLHREHPGDGPDRRLPGRPALRARCPPCLHRPGRAANPRGRHGRRRDRRRPDGGRRRGRRRRRRLRPHARHRRGHRRLRRQ</sequence>
<feature type="compositionally biased region" description="Basic and acidic residues" evidence="1">
    <location>
        <begin position="1"/>
        <end position="19"/>
    </location>
</feature>
<protein>
    <submittedName>
        <fullName evidence="2">Uncharacterized protein</fullName>
    </submittedName>
</protein>
<feature type="non-terminal residue" evidence="2">
    <location>
        <position position="85"/>
    </location>
</feature>
<feature type="compositionally biased region" description="Basic residues" evidence="1">
    <location>
        <begin position="60"/>
        <end position="85"/>
    </location>
</feature>
<dbReference type="EMBL" id="CADCWK010000044">
    <property type="protein sequence ID" value="CAA9546999.1"/>
    <property type="molecule type" value="Genomic_DNA"/>
</dbReference>
<feature type="compositionally biased region" description="Basic residues" evidence="1">
    <location>
        <begin position="43"/>
        <end position="52"/>
    </location>
</feature>
<feature type="non-terminal residue" evidence="2">
    <location>
        <position position="1"/>
    </location>
</feature>
<evidence type="ECO:0000256" key="1">
    <source>
        <dbReference type="SAM" id="MobiDB-lite"/>
    </source>
</evidence>
<evidence type="ECO:0000313" key="2">
    <source>
        <dbReference type="EMBL" id="CAA9546999.1"/>
    </source>
</evidence>